<dbReference type="GeneID" id="11495329"/>
<protein>
    <recommendedName>
        <fullName evidence="7">Inositolphosphotransferase Aur1/Ipt1 domain-containing protein</fullName>
    </recommendedName>
</protein>
<feature type="transmembrane region" description="Helical" evidence="6">
    <location>
        <begin position="212"/>
        <end position="233"/>
    </location>
</feature>
<name>G0W3Y4_NAUDC</name>
<feature type="domain" description="Inositolphosphotransferase Aur1/Ipt1" evidence="7">
    <location>
        <begin position="182"/>
        <end position="306"/>
    </location>
</feature>
<dbReference type="GO" id="GO:0010507">
    <property type="term" value="P:negative regulation of autophagy"/>
    <property type="evidence" value="ECO:0007669"/>
    <property type="project" value="EnsemblFungi"/>
</dbReference>
<keyword evidence="4 6" id="KW-0472">Membrane</keyword>
<dbReference type="GO" id="GO:0070916">
    <property type="term" value="C:inositol phosphoceramide synthase complex"/>
    <property type="evidence" value="ECO:0007669"/>
    <property type="project" value="TreeGrafter"/>
</dbReference>
<feature type="transmembrane region" description="Helical" evidence="6">
    <location>
        <begin position="24"/>
        <end position="44"/>
    </location>
</feature>
<evidence type="ECO:0000313" key="9">
    <source>
        <dbReference type="Proteomes" id="UP000000689"/>
    </source>
</evidence>
<organism evidence="8 9">
    <name type="scientific">Naumovozyma dairenensis (strain ATCC 10597 / BCRC 20456 / CBS 421 / NBRC 0211 / NRRL Y-12639)</name>
    <name type="common">Saccharomyces dairenensis</name>
    <dbReference type="NCBI Taxonomy" id="1071378"/>
    <lineage>
        <taxon>Eukaryota</taxon>
        <taxon>Fungi</taxon>
        <taxon>Dikarya</taxon>
        <taxon>Ascomycota</taxon>
        <taxon>Saccharomycotina</taxon>
        <taxon>Saccharomycetes</taxon>
        <taxon>Saccharomycetales</taxon>
        <taxon>Saccharomycetaceae</taxon>
        <taxon>Naumovozyma</taxon>
    </lineage>
</organism>
<proteinExistence type="predicted"/>
<gene>
    <name evidence="8" type="primary">NDAI0A03650</name>
    <name evidence="8" type="ordered locus">NDAI_0A03650</name>
</gene>
<feature type="transmembrane region" description="Helical" evidence="6">
    <location>
        <begin position="473"/>
        <end position="492"/>
    </location>
</feature>
<dbReference type="Pfam" id="PF14378">
    <property type="entry name" value="PAP2_3"/>
    <property type="match status" value="1"/>
</dbReference>
<dbReference type="HOGENOM" id="CLU_047580_1_0_1"/>
<dbReference type="eggNOG" id="ENOG502QPKA">
    <property type="taxonomic scope" value="Eukaryota"/>
</dbReference>
<sequence length="532" mass="61570">MNVFKCLITFIYNVIKSSFNQRHILSLPLNFILNFLPVIIWLTIFDHAGLIPINIRPAIHSKIAFWSDQYLFGDWWGELTTQYDGITKYTNISYFTSSLFASIMLIILPLSIWYHIHYRKGIKQNLLEWYDDIFHFNNKTNPKRLRILLLPYLTPLITFIILNIDHIFAYQSEENFTKTKDLIAWFSYVILHVTVPILTAVYLYVFQPAGTLKCFSFALGLQNIAGVFTHLLIPMASPWFTHLYGINDTEHVNYTQDGFAAGLIRVDTHLGTHLNTKGFHMSPIVFGAVPSLHSAIAFQCALFLLTRSTSLKHRFLKDNHQQVNLKDESYGEDLEMAPLSLRGQSQDNTNAINNKTNSNSNSNSEDEGCSSLSSSENIVGSLNNSADDEEEDVDDLDSTKNEERVITYTPNQDNNNHVSLDFIHYYDENLEITNKWYFRIFNKGLVPKSLIGSFVILQWWATMYLDHHYRFDLFIGVLYSLTSFTIINWFILQPVVLNDFIKIRLGQIEDTKNEGKTLGMRVFQGTNYEWFF</sequence>
<evidence type="ECO:0000256" key="4">
    <source>
        <dbReference type="ARBA" id="ARBA00023136"/>
    </source>
</evidence>
<keyword evidence="3 6" id="KW-1133">Transmembrane helix</keyword>
<feature type="transmembrane region" description="Helical" evidence="6">
    <location>
        <begin position="92"/>
        <end position="114"/>
    </location>
</feature>
<feature type="compositionally biased region" description="Low complexity" evidence="5">
    <location>
        <begin position="348"/>
        <end position="376"/>
    </location>
</feature>
<feature type="transmembrane region" description="Helical" evidence="6">
    <location>
        <begin position="182"/>
        <end position="205"/>
    </location>
</feature>
<dbReference type="PANTHER" id="PTHR31310">
    <property type="match status" value="1"/>
</dbReference>
<comment type="subcellular location">
    <subcellularLocation>
        <location evidence="1">Membrane</location>
        <topology evidence="1">Multi-pass membrane protein</topology>
    </subcellularLocation>
</comment>
<feature type="compositionally biased region" description="Acidic residues" evidence="5">
    <location>
        <begin position="386"/>
        <end position="396"/>
    </location>
</feature>
<evidence type="ECO:0000256" key="1">
    <source>
        <dbReference type="ARBA" id="ARBA00004141"/>
    </source>
</evidence>
<reference evidence="8 9" key="1">
    <citation type="journal article" date="2011" name="Proc. Natl. Acad. Sci. U.S.A.">
        <title>Evolutionary erosion of yeast sex chromosomes by mating-type switching accidents.</title>
        <authorList>
            <person name="Gordon J.L."/>
            <person name="Armisen D."/>
            <person name="Proux-Wera E."/>
            <person name="Oheigeartaigh S.S."/>
            <person name="Byrne K.P."/>
            <person name="Wolfe K.H."/>
        </authorList>
    </citation>
    <scope>NUCLEOTIDE SEQUENCE [LARGE SCALE GENOMIC DNA]</scope>
    <source>
        <strain evidence="9">ATCC 10597 / BCRC 20456 / CBS 421 / NBRC 0211 / NRRL Y-12639</strain>
    </source>
</reference>
<evidence type="ECO:0000256" key="6">
    <source>
        <dbReference type="SAM" id="Phobius"/>
    </source>
</evidence>
<dbReference type="GO" id="GO:0006676">
    <property type="term" value="P:mannosyl diphosphorylinositol ceramide metabolic process"/>
    <property type="evidence" value="ECO:0007669"/>
    <property type="project" value="EnsemblFungi"/>
</dbReference>
<dbReference type="EMBL" id="HE580267">
    <property type="protein sequence ID" value="CCD22522.1"/>
    <property type="molecule type" value="Genomic_DNA"/>
</dbReference>
<dbReference type="STRING" id="1071378.G0W3Y4"/>
<dbReference type="OrthoDB" id="5784at2759"/>
<evidence type="ECO:0000256" key="5">
    <source>
        <dbReference type="SAM" id="MobiDB-lite"/>
    </source>
</evidence>
<evidence type="ECO:0000313" key="8">
    <source>
        <dbReference type="EMBL" id="CCD22522.1"/>
    </source>
</evidence>
<dbReference type="OMA" id="PMAPPWF"/>
<dbReference type="RefSeq" id="XP_003667765.1">
    <property type="nucleotide sequence ID" value="XM_003667717.1"/>
</dbReference>
<keyword evidence="9" id="KW-1185">Reference proteome</keyword>
<dbReference type="GO" id="GO:0016772">
    <property type="term" value="F:transferase activity, transferring phosphorus-containing groups"/>
    <property type="evidence" value="ECO:0007669"/>
    <property type="project" value="EnsemblFungi"/>
</dbReference>
<evidence type="ECO:0000259" key="7">
    <source>
        <dbReference type="Pfam" id="PF14378"/>
    </source>
</evidence>
<dbReference type="InterPro" id="IPR026841">
    <property type="entry name" value="Aur1/Ipt1"/>
</dbReference>
<dbReference type="PANTHER" id="PTHR31310:SF8">
    <property type="entry name" value="INOSITOLPHOSPHOTRANSFERASE 1"/>
    <property type="match status" value="1"/>
</dbReference>
<dbReference type="GO" id="GO:0030148">
    <property type="term" value="P:sphingolipid biosynthetic process"/>
    <property type="evidence" value="ECO:0007669"/>
    <property type="project" value="EnsemblFungi"/>
</dbReference>
<dbReference type="AlphaFoldDB" id="G0W3Y4"/>
<dbReference type="CDD" id="cd03386">
    <property type="entry name" value="PAP2_Aur1_like"/>
    <property type="match status" value="1"/>
</dbReference>
<dbReference type="KEGG" id="ndi:NDAI_0A03650"/>
<evidence type="ECO:0000256" key="3">
    <source>
        <dbReference type="ARBA" id="ARBA00022989"/>
    </source>
</evidence>
<dbReference type="Proteomes" id="UP000000689">
    <property type="component" value="Chromosome 1"/>
</dbReference>
<feature type="transmembrane region" description="Helical" evidence="6">
    <location>
        <begin position="147"/>
        <end position="170"/>
    </location>
</feature>
<feature type="transmembrane region" description="Helical" evidence="6">
    <location>
        <begin position="445"/>
        <end position="461"/>
    </location>
</feature>
<accession>G0W3Y4</accession>
<dbReference type="InterPro" id="IPR052185">
    <property type="entry name" value="IPC_Synthase-Related"/>
</dbReference>
<dbReference type="GO" id="GO:0016020">
    <property type="term" value="C:membrane"/>
    <property type="evidence" value="ECO:0007669"/>
    <property type="project" value="UniProtKB-SubCell"/>
</dbReference>
<feature type="transmembrane region" description="Helical" evidence="6">
    <location>
        <begin position="284"/>
        <end position="305"/>
    </location>
</feature>
<evidence type="ECO:0000256" key="2">
    <source>
        <dbReference type="ARBA" id="ARBA00022692"/>
    </source>
</evidence>
<feature type="region of interest" description="Disordered" evidence="5">
    <location>
        <begin position="341"/>
        <end position="400"/>
    </location>
</feature>
<keyword evidence="2 6" id="KW-0812">Transmembrane</keyword>